<keyword evidence="1" id="KW-1133">Transmembrane helix</keyword>
<feature type="transmembrane region" description="Helical" evidence="1">
    <location>
        <begin position="163"/>
        <end position="180"/>
    </location>
</feature>
<reference evidence="2 3" key="1">
    <citation type="submission" date="2013-12" db="EMBL/GenBank/DDBJ databases">
        <authorList>
            <consortium name="DOE Joint Genome Institute"/>
            <person name="Smidt H."/>
            <person name="Huntemann M."/>
            <person name="Han J."/>
            <person name="Chen A."/>
            <person name="Kyrpides N."/>
            <person name="Mavromatis K."/>
            <person name="Markowitz V."/>
            <person name="Palaniappan K."/>
            <person name="Ivanova N."/>
            <person name="Schaumberg A."/>
            <person name="Pati A."/>
            <person name="Liolios K."/>
            <person name="Nordberg H.P."/>
            <person name="Cantor M.N."/>
            <person name="Hua S.X."/>
            <person name="Woyke T."/>
        </authorList>
    </citation>
    <scope>NUCLEOTIDE SEQUENCE [LARGE SCALE GENOMIC DNA]</scope>
    <source>
        <strain evidence="3">DSM 15288</strain>
    </source>
</reference>
<dbReference type="InterPro" id="IPR014194">
    <property type="entry name" value="Spore_III_AE"/>
</dbReference>
<dbReference type="KEGG" id="dmt:DESME_10470"/>
<dbReference type="NCBIfam" id="TIGR02829">
    <property type="entry name" value="spore_III_AE"/>
    <property type="match status" value="1"/>
</dbReference>
<dbReference type="HOGENOM" id="CLU_046838_1_1_9"/>
<name>W0ED05_9FIRM</name>
<keyword evidence="1" id="KW-0812">Transmembrane</keyword>
<keyword evidence="1" id="KW-0472">Membrane</keyword>
<gene>
    <name evidence="2" type="ORF">DESME_10470</name>
</gene>
<dbReference type="EMBL" id="CP007032">
    <property type="protein sequence ID" value="AHF07408.1"/>
    <property type="molecule type" value="Genomic_DNA"/>
</dbReference>
<feature type="transmembrane region" description="Helical" evidence="1">
    <location>
        <begin position="134"/>
        <end position="151"/>
    </location>
</feature>
<accession>W0ED05</accession>
<proteinExistence type="predicted"/>
<evidence type="ECO:0000313" key="3">
    <source>
        <dbReference type="Proteomes" id="UP000010847"/>
    </source>
</evidence>
<feature type="transmembrane region" description="Helical" evidence="1">
    <location>
        <begin position="391"/>
        <end position="412"/>
    </location>
</feature>
<evidence type="ECO:0000313" key="2">
    <source>
        <dbReference type="EMBL" id="AHF07408.1"/>
    </source>
</evidence>
<organism evidence="2 3">
    <name type="scientific">Desulfitobacterium metallireducens DSM 15288</name>
    <dbReference type="NCBI Taxonomy" id="871968"/>
    <lineage>
        <taxon>Bacteria</taxon>
        <taxon>Bacillati</taxon>
        <taxon>Bacillota</taxon>
        <taxon>Clostridia</taxon>
        <taxon>Eubacteriales</taxon>
        <taxon>Desulfitobacteriaceae</taxon>
        <taxon>Desulfitobacterium</taxon>
    </lineage>
</organism>
<keyword evidence="3" id="KW-1185">Reference proteome</keyword>
<sequence length="422" mass="45292">MRRLLGWGVLFFLILSWTTPRVVWAENGSPSGIEDTSIKIEINSEASSDLAANRGTIGTQESQEAEGLEKQIDLSQVRGFLEQIDRDVQASVPNFSLGQMFDDLREGKLSLDPQKLGRSLLSFLGQEILKSGPLMGKLLVLAVLIAVLQNLQNAFSSESIGKMVKSLSYLVLMVIALAAFQETLEIATDAIDQMTSFMQTLFPVMLTLLMAMGNLTTAALFKPMVIGSLTLLATLMKTVILPLFFLTAVLKLFNNISSDFKLGKLASLFEFTGKLGIGVLMTVFIGVMTIQGLSGGVADGVTLRTAKYSADLIPVVGKFFKDAVEIVASSGLLLKNSLGIIGVLAIALLCIGPAVRIAAMIFVFKISAALVEPLGLKELSDSLQDMSKSLTYIFASVASVAIMFFISIAIVVGSGNLTVMLR</sequence>
<dbReference type="Pfam" id="PF09546">
    <property type="entry name" value="Spore_III_AE"/>
    <property type="match status" value="1"/>
</dbReference>
<dbReference type="eggNOG" id="ENOG502Z7PW">
    <property type="taxonomic scope" value="Bacteria"/>
</dbReference>
<protein>
    <submittedName>
        <fullName evidence="2">Stage III sporulation protein AE</fullName>
    </submittedName>
</protein>
<dbReference type="STRING" id="871968.DESME_10470"/>
<evidence type="ECO:0000256" key="1">
    <source>
        <dbReference type="SAM" id="Phobius"/>
    </source>
</evidence>
<feature type="transmembrane region" description="Helical" evidence="1">
    <location>
        <begin position="273"/>
        <end position="298"/>
    </location>
</feature>
<dbReference type="Proteomes" id="UP000010847">
    <property type="component" value="Chromosome"/>
</dbReference>
<dbReference type="AlphaFoldDB" id="W0ED05"/>
<dbReference type="RefSeq" id="WP_006716060.1">
    <property type="nucleotide sequence ID" value="NZ_CP007032.1"/>
</dbReference>
<feature type="transmembrane region" description="Helical" evidence="1">
    <location>
        <begin position="200"/>
        <end position="221"/>
    </location>
</feature>
<feature type="transmembrane region" description="Helical" evidence="1">
    <location>
        <begin position="338"/>
        <end position="371"/>
    </location>
</feature>
<feature type="transmembrane region" description="Helical" evidence="1">
    <location>
        <begin position="228"/>
        <end position="253"/>
    </location>
</feature>